<feature type="compositionally biased region" description="Pro residues" evidence="1">
    <location>
        <begin position="209"/>
        <end position="222"/>
    </location>
</feature>
<dbReference type="RefSeq" id="XP_001219589.1">
    <property type="nucleotide sequence ID" value="XM_001219588.1"/>
</dbReference>
<keyword evidence="3" id="KW-1185">Reference proteome</keyword>
<feature type="compositionally biased region" description="Low complexity" evidence="1">
    <location>
        <begin position="232"/>
        <end position="250"/>
    </location>
</feature>
<organism evidence="2 3">
    <name type="scientific">Chaetomium globosum (strain ATCC 6205 / CBS 148.51 / DSM 1962 / NBRC 6347 / NRRL 1970)</name>
    <name type="common">Soil fungus</name>
    <dbReference type="NCBI Taxonomy" id="306901"/>
    <lineage>
        <taxon>Eukaryota</taxon>
        <taxon>Fungi</taxon>
        <taxon>Dikarya</taxon>
        <taxon>Ascomycota</taxon>
        <taxon>Pezizomycotina</taxon>
        <taxon>Sordariomycetes</taxon>
        <taxon>Sordariomycetidae</taxon>
        <taxon>Sordariales</taxon>
        <taxon>Chaetomiaceae</taxon>
        <taxon>Chaetomium</taxon>
    </lineage>
</organism>
<dbReference type="Proteomes" id="UP000001056">
    <property type="component" value="Unassembled WGS sequence"/>
</dbReference>
<gene>
    <name evidence="2" type="ORF">CHGG_00368</name>
</gene>
<dbReference type="EMBL" id="CH408029">
    <property type="protein sequence ID" value="EAQ92133.1"/>
    <property type="molecule type" value="Genomic_DNA"/>
</dbReference>
<dbReference type="GeneID" id="4387835"/>
<feature type="region of interest" description="Disordered" evidence="1">
    <location>
        <begin position="72"/>
        <end position="254"/>
    </location>
</feature>
<accession>Q2HHD6</accession>
<evidence type="ECO:0000256" key="1">
    <source>
        <dbReference type="SAM" id="MobiDB-lite"/>
    </source>
</evidence>
<feature type="compositionally biased region" description="Low complexity" evidence="1">
    <location>
        <begin position="81"/>
        <end position="95"/>
    </location>
</feature>
<reference evidence="3" key="1">
    <citation type="journal article" date="2015" name="Genome Announc.">
        <title>Draft genome sequence of the cellulolytic fungus Chaetomium globosum.</title>
        <authorList>
            <person name="Cuomo C.A."/>
            <person name="Untereiner W.A."/>
            <person name="Ma L.-J."/>
            <person name="Grabherr M."/>
            <person name="Birren B.W."/>
        </authorList>
    </citation>
    <scope>NUCLEOTIDE SEQUENCE [LARGE SCALE GENOMIC DNA]</scope>
    <source>
        <strain evidence="3">ATCC 6205 / CBS 148.51 / DSM 1962 / NBRC 6347 / NRRL 1970</strain>
    </source>
</reference>
<dbReference type="AlphaFoldDB" id="Q2HHD6"/>
<evidence type="ECO:0000313" key="3">
    <source>
        <dbReference type="Proteomes" id="UP000001056"/>
    </source>
</evidence>
<name>Q2HHD6_CHAGB</name>
<protein>
    <submittedName>
        <fullName evidence="2">Uncharacterized protein</fullName>
    </submittedName>
</protein>
<dbReference type="InParanoid" id="Q2HHD6"/>
<feature type="compositionally biased region" description="Polar residues" evidence="1">
    <location>
        <begin position="155"/>
        <end position="185"/>
    </location>
</feature>
<proteinExistence type="predicted"/>
<evidence type="ECO:0000313" key="2">
    <source>
        <dbReference type="EMBL" id="EAQ92133.1"/>
    </source>
</evidence>
<feature type="compositionally biased region" description="Basic and acidic residues" evidence="1">
    <location>
        <begin position="96"/>
        <end position="105"/>
    </location>
</feature>
<dbReference type="HOGENOM" id="CLU_868785_0_0_1"/>
<dbReference type="VEuPathDB" id="FungiDB:CHGG_00368"/>
<sequence length="320" mass="34069">MESPSTSSTKCKCLPPDFTPLGKGCKQPDECLGPGGAGIGDYCESCFHTARDSAVEREGSATNARATGLFMIAERAKDRSPVTSASSNPASASTSRHTERGDRLHSNPVASYRQRPLAPHEQPSQPHSDPITFYRHSAPPSSDHAGQADEPHGGPSTSHHQPAHLPTTNHTSPAAQLSGAPTTAYQQPPAVPPTTDDAAPQKQQLPYPELQPKPQPDTPLPPLTAREEPPQTTYDNTTNNTTNNDTTNDNSPPSLFFPAPSDGVGVGVDSVLSDHHPCVCQGTWTCRAGGLCEETIMFVEGDLCSLCEIFECGRWDEPGM</sequence>
<dbReference type="OrthoDB" id="10403284at2759"/>